<name>A0A1G2BR87_9BACT</name>
<dbReference type="Proteomes" id="UP000178109">
    <property type="component" value="Unassembled WGS sequence"/>
</dbReference>
<feature type="domain" description="Helicase C-terminal" evidence="6">
    <location>
        <begin position="521"/>
        <end position="671"/>
    </location>
</feature>
<dbReference type="InterPro" id="IPR012340">
    <property type="entry name" value="NA-bd_OB-fold"/>
</dbReference>
<keyword evidence="1" id="KW-0378">Hydrolase</keyword>
<evidence type="ECO:0000256" key="4">
    <source>
        <dbReference type="SAM" id="MobiDB-lite"/>
    </source>
</evidence>
<keyword evidence="2 7" id="KW-0347">Helicase</keyword>
<dbReference type="InterPro" id="IPR006935">
    <property type="entry name" value="Helicase/UvrB_N"/>
</dbReference>
<dbReference type="STRING" id="1798553.A3H70_03220"/>
<dbReference type="GO" id="GO:0016787">
    <property type="term" value="F:hydrolase activity"/>
    <property type="evidence" value="ECO:0007669"/>
    <property type="project" value="UniProtKB-KW"/>
</dbReference>
<keyword evidence="2 7" id="KW-0547">Nucleotide-binding</keyword>
<dbReference type="GO" id="GO:0003677">
    <property type="term" value="F:DNA binding"/>
    <property type="evidence" value="ECO:0007669"/>
    <property type="project" value="InterPro"/>
</dbReference>
<dbReference type="Gene3D" id="3.40.50.300">
    <property type="entry name" value="P-loop containing nucleotide triphosphate hydrolases"/>
    <property type="match status" value="3"/>
</dbReference>
<dbReference type="Pfam" id="PF04851">
    <property type="entry name" value="ResIII"/>
    <property type="match status" value="1"/>
</dbReference>
<dbReference type="AlphaFoldDB" id="A0A1G2BR87"/>
<dbReference type="Pfam" id="PF17191">
    <property type="entry name" value="RecG_wedge"/>
    <property type="match status" value="1"/>
</dbReference>
<dbReference type="InterPro" id="IPR045562">
    <property type="entry name" value="RecG_dom3_C"/>
</dbReference>
<evidence type="ECO:0000256" key="3">
    <source>
        <dbReference type="ARBA" id="ARBA00049819"/>
    </source>
</evidence>
<dbReference type="PANTHER" id="PTHR47964">
    <property type="entry name" value="ATP-DEPENDENT DNA HELICASE HOMOLOG RECG, CHLOROPLASTIC"/>
    <property type="match status" value="1"/>
</dbReference>
<dbReference type="PROSITE" id="PS51194">
    <property type="entry name" value="HELICASE_CTER"/>
    <property type="match status" value="1"/>
</dbReference>
<dbReference type="InterPro" id="IPR047112">
    <property type="entry name" value="RecG/Mfd"/>
</dbReference>
<dbReference type="InterPro" id="IPR001650">
    <property type="entry name" value="Helicase_C-like"/>
</dbReference>
<feature type="region of interest" description="Disordered" evidence="4">
    <location>
        <begin position="359"/>
        <end position="395"/>
    </location>
</feature>
<keyword evidence="2 7" id="KW-0067">ATP-binding</keyword>
<dbReference type="SMART" id="SM00490">
    <property type="entry name" value="HELICc"/>
    <property type="match status" value="1"/>
</dbReference>
<dbReference type="SMART" id="SM00487">
    <property type="entry name" value="DEXDc"/>
    <property type="match status" value="1"/>
</dbReference>
<dbReference type="InterPro" id="IPR027417">
    <property type="entry name" value="P-loop_NTPase"/>
</dbReference>
<evidence type="ECO:0000259" key="6">
    <source>
        <dbReference type="PROSITE" id="PS51194"/>
    </source>
</evidence>
<proteinExistence type="predicted"/>
<dbReference type="InterPro" id="IPR033454">
    <property type="entry name" value="RecG_wedge"/>
</dbReference>
<protein>
    <recommendedName>
        <fullName evidence="3">Probable DNA 3'-5' helicase RecG</fullName>
    </recommendedName>
</protein>
<dbReference type="PANTHER" id="PTHR47964:SF1">
    <property type="entry name" value="ATP-DEPENDENT DNA HELICASE HOMOLOG RECG, CHLOROPLASTIC"/>
    <property type="match status" value="1"/>
</dbReference>
<dbReference type="Pfam" id="PF00271">
    <property type="entry name" value="Helicase_C"/>
    <property type="match status" value="1"/>
</dbReference>
<dbReference type="CDD" id="cd04488">
    <property type="entry name" value="RecG_wedge_OBF"/>
    <property type="match status" value="1"/>
</dbReference>
<evidence type="ECO:0000259" key="5">
    <source>
        <dbReference type="PROSITE" id="PS51192"/>
    </source>
</evidence>
<dbReference type="NCBIfam" id="NF008168">
    <property type="entry name" value="PRK10917.2-2"/>
    <property type="match status" value="1"/>
</dbReference>
<feature type="domain" description="Helicase ATP-binding" evidence="5">
    <location>
        <begin position="275"/>
        <end position="488"/>
    </location>
</feature>
<gene>
    <name evidence="7" type="ORF">A3H70_03220</name>
</gene>
<evidence type="ECO:0000313" key="7">
    <source>
        <dbReference type="EMBL" id="OGY91588.1"/>
    </source>
</evidence>
<dbReference type="SUPFAM" id="SSF52540">
    <property type="entry name" value="P-loop containing nucleoside triphosphate hydrolases"/>
    <property type="match status" value="2"/>
</dbReference>
<dbReference type="GO" id="GO:0006281">
    <property type="term" value="P:DNA repair"/>
    <property type="evidence" value="ECO:0007669"/>
    <property type="project" value="InterPro"/>
</dbReference>
<evidence type="ECO:0000313" key="8">
    <source>
        <dbReference type="Proteomes" id="UP000178109"/>
    </source>
</evidence>
<organism evidence="7 8">
    <name type="scientific">Candidatus Komeilibacteria bacterium RIFCSPLOWO2_02_FULL_48_11</name>
    <dbReference type="NCBI Taxonomy" id="1798553"/>
    <lineage>
        <taxon>Bacteria</taxon>
        <taxon>Candidatus Komeiliibacteriota</taxon>
    </lineage>
</organism>
<sequence length="733" mass="81435">MAIHLATPISQLTRVGAVTAKRLSKLGIANVRELLQHYPLRYEDYTKILDSRHLESGLAGSMVGTITAIAKRETSHKHMKLSEAELDDGYGIIKLIWFNQPFITETLKEGDRIIAAGTIERDFNGWVIKNPAYEKATLGQTLHTARLVPIYPATYGLTQKQLRFLVSQALAAVAEFWEIIPEAIKKQAKLIDKIEAIRAIHLPENQAGWQRALRYLKFEELFLTQILTEQSRRALQSATAPAIPFQEQATKELVSSLPFKLTTDQRKAAWQILKDLSQARPMNRLLQGEVGSGKTVVAAIAALNASESGFQTALMAPTEILALQHYQTISQLFPDKPVALLTSKHSRLSTRVILNGAKRSEESQRLSTGSQPEAGRPLADFDSVPLSRDSAQDDGLQTLSRNDIKKAISEGKVDIIIGTHAIIQNDVIFKKLGLIVIDEQHRFGVEQRKQLKDKSVVRLVPHLLSMTATPIPRSLALTVYGDLDISTIRELPVGRVPIDTKIIESSGRAQAYRFMADKIKLGQQAFVVCPLIEDSDVLGVKSATAEFEKLQKIFPNIKIGLLHGKLKSKEKEAVMADFRTNQTAILAATAVVEVGVDVPNASIMVIEGAERFGLAQLHQFRGRVGRGEQASFCFLFPTTSSAQVKHRLQAFINTRDGFEIAELDLKLRGPGQIYGTTQSGFVENLKIASLSDSELISETKNFAKMIMDQDPLLARFRELKKELQNINRELHLE</sequence>
<dbReference type="Pfam" id="PF19833">
    <property type="entry name" value="RecG_dom3_C"/>
    <property type="match status" value="1"/>
</dbReference>
<dbReference type="SUPFAM" id="SSF50249">
    <property type="entry name" value="Nucleic acid-binding proteins"/>
    <property type="match status" value="1"/>
</dbReference>
<dbReference type="GO" id="GO:0003678">
    <property type="term" value="F:DNA helicase activity"/>
    <property type="evidence" value="ECO:0007669"/>
    <property type="project" value="TreeGrafter"/>
</dbReference>
<reference evidence="7 8" key="1">
    <citation type="journal article" date="2016" name="Nat. Commun.">
        <title>Thousands of microbial genomes shed light on interconnected biogeochemical processes in an aquifer system.</title>
        <authorList>
            <person name="Anantharaman K."/>
            <person name="Brown C.T."/>
            <person name="Hug L.A."/>
            <person name="Sharon I."/>
            <person name="Castelle C.J."/>
            <person name="Probst A.J."/>
            <person name="Thomas B.C."/>
            <person name="Singh A."/>
            <person name="Wilkins M.J."/>
            <person name="Karaoz U."/>
            <person name="Brodie E.L."/>
            <person name="Williams K.H."/>
            <person name="Hubbard S.S."/>
            <person name="Banfield J.F."/>
        </authorList>
    </citation>
    <scope>NUCLEOTIDE SEQUENCE [LARGE SCALE GENOMIC DNA]</scope>
</reference>
<dbReference type="Gene3D" id="2.40.50.140">
    <property type="entry name" value="Nucleic acid-binding proteins"/>
    <property type="match status" value="1"/>
</dbReference>
<dbReference type="PROSITE" id="PS51192">
    <property type="entry name" value="HELICASE_ATP_BIND_1"/>
    <property type="match status" value="1"/>
</dbReference>
<dbReference type="EMBL" id="MHKO01000042">
    <property type="protein sequence ID" value="OGY91588.1"/>
    <property type="molecule type" value="Genomic_DNA"/>
</dbReference>
<evidence type="ECO:0000256" key="2">
    <source>
        <dbReference type="ARBA" id="ARBA00022806"/>
    </source>
</evidence>
<comment type="caution">
    <text evidence="7">The sequence shown here is derived from an EMBL/GenBank/DDBJ whole genome shotgun (WGS) entry which is preliminary data.</text>
</comment>
<accession>A0A1G2BR87</accession>
<dbReference type="InterPro" id="IPR014001">
    <property type="entry name" value="Helicase_ATP-bd"/>
</dbReference>
<dbReference type="GO" id="GO:0005524">
    <property type="term" value="F:ATP binding"/>
    <property type="evidence" value="ECO:0007669"/>
    <property type="project" value="InterPro"/>
</dbReference>
<evidence type="ECO:0000256" key="1">
    <source>
        <dbReference type="ARBA" id="ARBA00022801"/>
    </source>
</evidence>